<reference evidence="3" key="1">
    <citation type="submission" date="2016-10" db="EMBL/GenBank/DDBJ databases">
        <authorList>
            <person name="Varghese N."/>
            <person name="Submissions S."/>
        </authorList>
    </citation>
    <scope>NUCLEOTIDE SEQUENCE [LARGE SCALE GENOMIC DNA]</scope>
    <source>
        <strain evidence="3">Gh-67</strain>
    </source>
</reference>
<keyword evidence="1" id="KW-0812">Transmembrane</keyword>
<feature type="transmembrane region" description="Helical" evidence="1">
    <location>
        <begin position="12"/>
        <end position="32"/>
    </location>
</feature>
<dbReference type="Proteomes" id="UP000199705">
    <property type="component" value="Unassembled WGS sequence"/>
</dbReference>
<evidence type="ECO:0000256" key="1">
    <source>
        <dbReference type="SAM" id="Phobius"/>
    </source>
</evidence>
<protein>
    <submittedName>
        <fullName evidence="2">Uncharacterized protein</fullName>
    </submittedName>
</protein>
<dbReference type="EMBL" id="FNCG01000010">
    <property type="protein sequence ID" value="SDH55974.1"/>
    <property type="molecule type" value="Genomic_DNA"/>
</dbReference>
<evidence type="ECO:0000313" key="3">
    <source>
        <dbReference type="Proteomes" id="UP000199705"/>
    </source>
</evidence>
<gene>
    <name evidence="2" type="ORF">SAMN05192573_110199</name>
</gene>
<sequence>MNVTPLVKKIKPIFYSFLILFCLIACKQRVIVKHNGEKDRISFKQIFGISYTEVARRLDNGLSFSKDGYQLEPDWQMEFISNDSVCIYSPIKKEYINFPLTCGYDSIFNTARTWFKAREITRDSLLFQLIEAHADSIDTRGSNVYMTFYADNYIKNVIHKDTATVKAPGKQDTLFVKSLVDSAEKDYHKAFSARQPPIVESKSNLVKVTRRYALGDMLNNFDTSDNYMYPTYDIAINQAYANFYYSFSVFVDNRGDIHYDKPLIPFTGKGYEESYTALSKAVMERYLKKYLRIRPGSTLGMIHPSSISIHVEGKKIVRRRLVK</sequence>
<proteinExistence type="predicted"/>
<keyword evidence="1" id="KW-0472">Membrane</keyword>
<dbReference type="AlphaFoldDB" id="A0A1G8DEG1"/>
<keyword evidence="3" id="KW-1185">Reference proteome</keyword>
<keyword evidence="1" id="KW-1133">Transmembrane helix</keyword>
<organism evidence="2 3">
    <name type="scientific">Mucilaginibacter gossypii</name>
    <dbReference type="NCBI Taxonomy" id="551996"/>
    <lineage>
        <taxon>Bacteria</taxon>
        <taxon>Pseudomonadati</taxon>
        <taxon>Bacteroidota</taxon>
        <taxon>Sphingobacteriia</taxon>
        <taxon>Sphingobacteriales</taxon>
        <taxon>Sphingobacteriaceae</taxon>
        <taxon>Mucilaginibacter</taxon>
    </lineage>
</organism>
<name>A0A1G8DEG1_9SPHI</name>
<accession>A0A1G8DEG1</accession>
<evidence type="ECO:0000313" key="2">
    <source>
        <dbReference type="EMBL" id="SDH55974.1"/>
    </source>
</evidence>